<evidence type="ECO:0008006" key="3">
    <source>
        <dbReference type="Google" id="ProtNLM"/>
    </source>
</evidence>
<evidence type="ECO:0000313" key="1">
    <source>
        <dbReference type="EMBL" id="CNH80074.1"/>
    </source>
</evidence>
<name>A0A0T9PSM3_9GAMM</name>
<dbReference type="EMBL" id="CQBK01000009">
    <property type="protein sequence ID" value="CNH80074.1"/>
    <property type="molecule type" value="Genomic_DNA"/>
</dbReference>
<protein>
    <recommendedName>
        <fullName evidence="3">Protein Mom</fullName>
    </recommendedName>
</protein>
<proteinExistence type="predicted"/>
<organism evidence="1 2">
    <name type="scientific">Yersinia similis</name>
    <dbReference type="NCBI Taxonomy" id="367190"/>
    <lineage>
        <taxon>Bacteria</taxon>
        <taxon>Pseudomonadati</taxon>
        <taxon>Pseudomonadota</taxon>
        <taxon>Gammaproteobacteria</taxon>
        <taxon>Enterobacterales</taxon>
        <taxon>Yersiniaceae</taxon>
        <taxon>Yersinia</taxon>
    </lineage>
</organism>
<gene>
    <name evidence="1" type="ORF">ERS008667_01560</name>
</gene>
<sequence length="204" mass="22798">MTTLTVDWATHQAASFACLNWHYAKAVPVGKLVKVGAWEDGKFIGVVIFSRGANNHIGQPYSLQQDQVCELTRVALRQHISPVSQILAKAIKFLADVCPGLRLIVSYADKDQNHHGGIYQATNWIYEGLFGAGTVGAFIIKGKKTHPRSIFAKGVKQSLESIRQYLDPNAQEFKTAGKHKYLMPLDKKMKKILLSRHKPYPKRA</sequence>
<dbReference type="InterPro" id="IPR057895">
    <property type="entry name" value="Mom"/>
</dbReference>
<reference evidence="1 2" key="1">
    <citation type="submission" date="2015-03" db="EMBL/GenBank/DDBJ databases">
        <authorList>
            <person name="Murphy D."/>
        </authorList>
    </citation>
    <scope>NUCLEOTIDE SEQUENCE [LARGE SCALE GENOMIC DNA]</scope>
    <source>
        <strain evidence="1 2">Y233</strain>
    </source>
</reference>
<dbReference type="Pfam" id="PF25680">
    <property type="entry name" value="Mom"/>
    <property type="match status" value="1"/>
</dbReference>
<evidence type="ECO:0000313" key="2">
    <source>
        <dbReference type="Proteomes" id="UP000038204"/>
    </source>
</evidence>
<accession>A0A0T9PSM3</accession>
<dbReference type="Proteomes" id="UP000038204">
    <property type="component" value="Unassembled WGS sequence"/>
</dbReference>
<dbReference type="AlphaFoldDB" id="A0A0T9PSM3"/>
<dbReference type="RefSeq" id="WP_049598919.1">
    <property type="nucleotide sequence ID" value="NZ_CPZI01000037.1"/>
</dbReference>